<sequence>MLLPKVFSNTMLANMNSRATLQNMQSSVEMSGRSMSSTNHRGIALQVTSQPKTINISVHTEVGAQQDLESRQWPLALNLEMGSEVHKSDYAPY</sequence>
<dbReference type="AlphaFoldDB" id="A0A9W9DL41"/>
<comment type="caution">
    <text evidence="1">The sequence shown here is derived from an EMBL/GenBank/DDBJ whole genome shotgun (WGS) entry which is preliminary data.</text>
</comment>
<evidence type="ECO:0000313" key="2">
    <source>
        <dbReference type="Proteomes" id="UP001150266"/>
    </source>
</evidence>
<reference evidence="1" key="1">
    <citation type="submission" date="2022-08" db="EMBL/GenBank/DDBJ databases">
        <title>A Global Phylogenomic Analysis of the Shiitake Genus Lentinula.</title>
        <authorList>
            <consortium name="DOE Joint Genome Institute"/>
            <person name="Sierra-Patev S."/>
            <person name="Min B."/>
            <person name="Naranjo-Ortiz M."/>
            <person name="Looney B."/>
            <person name="Konkel Z."/>
            <person name="Slot J.C."/>
            <person name="Sakamoto Y."/>
            <person name="Steenwyk J.L."/>
            <person name="Rokas A."/>
            <person name="Carro J."/>
            <person name="Camarero S."/>
            <person name="Ferreira P."/>
            <person name="Molpeceres G."/>
            <person name="Ruiz-Duenas F.J."/>
            <person name="Serrano A."/>
            <person name="Henrissat B."/>
            <person name="Drula E."/>
            <person name="Hughes K.W."/>
            <person name="Mata J.L."/>
            <person name="Ishikawa N.K."/>
            <person name="Vargas-Isla R."/>
            <person name="Ushijima S."/>
            <person name="Smith C.A."/>
            <person name="Ahrendt S."/>
            <person name="Andreopoulos W."/>
            <person name="He G."/>
            <person name="Labutti K."/>
            <person name="Lipzen A."/>
            <person name="Ng V."/>
            <person name="Riley R."/>
            <person name="Sandor L."/>
            <person name="Barry K."/>
            <person name="Martinez A.T."/>
            <person name="Xiao Y."/>
            <person name="Gibbons J.G."/>
            <person name="Terashima K."/>
            <person name="Grigoriev I.V."/>
            <person name="Hibbett D.S."/>
        </authorList>
    </citation>
    <scope>NUCLEOTIDE SEQUENCE</scope>
    <source>
        <strain evidence="1">JLM2183</strain>
    </source>
</reference>
<name>A0A9W9DL41_9AGAR</name>
<dbReference type="Proteomes" id="UP001150266">
    <property type="component" value="Unassembled WGS sequence"/>
</dbReference>
<keyword evidence="2" id="KW-1185">Reference proteome</keyword>
<accession>A0A9W9DL41</accession>
<proteinExistence type="predicted"/>
<dbReference type="EMBL" id="JAOTPV010000014">
    <property type="protein sequence ID" value="KAJ4475538.1"/>
    <property type="molecule type" value="Genomic_DNA"/>
</dbReference>
<organism evidence="1 2">
    <name type="scientific">Lentinula aciculospora</name>
    <dbReference type="NCBI Taxonomy" id="153920"/>
    <lineage>
        <taxon>Eukaryota</taxon>
        <taxon>Fungi</taxon>
        <taxon>Dikarya</taxon>
        <taxon>Basidiomycota</taxon>
        <taxon>Agaricomycotina</taxon>
        <taxon>Agaricomycetes</taxon>
        <taxon>Agaricomycetidae</taxon>
        <taxon>Agaricales</taxon>
        <taxon>Marasmiineae</taxon>
        <taxon>Omphalotaceae</taxon>
        <taxon>Lentinula</taxon>
    </lineage>
</organism>
<gene>
    <name evidence="1" type="ORF">J3R30DRAFT_3735428</name>
</gene>
<protein>
    <submittedName>
        <fullName evidence="1">Uncharacterized protein</fullName>
    </submittedName>
</protein>
<evidence type="ECO:0000313" key="1">
    <source>
        <dbReference type="EMBL" id="KAJ4475538.1"/>
    </source>
</evidence>